<feature type="non-terminal residue" evidence="2">
    <location>
        <position position="124"/>
    </location>
</feature>
<organism evidence="2 3">
    <name type="scientific">Pristionchus mayeri</name>
    <dbReference type="NCBI Taxonomy" id="1317129"/>
    <lineage>
        <taxon>Eukaryota</taxon>
        <taxon>Metazoa</taxon>
        <taxon>Ecdysozoa</taxon>
        <taxon>Nematoda</taxon>
        <taxon>Chromadorea</taxon>
        <taxon>Rhabditida</taxon>
        <taxon>Rhabditina</taxon>
        <taxon>Diplogasteromorpha</taxon>
        <taxon>Diplogasteroidea</taxon>
        <taxon>Neodiplogasteridae</taxon>
        <taxon>Pristionchus</taxon>
    </lineage>
</organism>
<reference evidence="3" key="1">
    <citation type="submission" date="2022-10" db="EMBL/GenBank/DDBJ databases">
        <title>Genome assembly of Pristionchus species.</title>
        <authorList>
            <person name="Yoshida K."/>
            <person name="Sommer R.J."/>
        </authorList>
    </citation>
    <scope>NUCLEOTIDE SEQUENCE [LARGE SCALE GENOMIC DNA]</scope>
    <source>
        <strain evidence="3">RS5460</strain>
    </source>
</reference>
<keyword evidence="3" id="KW-1185">Reference proteome</keyword>
<dbReference type="Proteomes" id="UP001328107">
    <property type="component" value="Unassembled WGS sequence"/>
</dbReference>
<evidence type="ECO:0000256" key="1">
    <source>
        <dbReference type="SAM" id="MobiDB-lite"/>
    </source>
</evidence>
<evidence type="ECO:0000313" key="2">
    <source>
        <dbReference type="EMBL" id="GMR36270.1"/>
    </source>
</evidence>
<protein>
    <submittedName>
        <fullName evidence="2">Uncharacterized protein</fullName>
    </submittedName>
</protein>
<sequence>TPRTTAVVLRVDDHAQTNGEEEIETVRDYYSLPLPTSPAPSPPRPEELCPRRKCSLTGNPNETMRFTYRKNRDDNNKTIRDALGKQTFGRHQIPAREFTIDRVYMTPSSISKEAHGIAYWPYPP</sequence>
<proteinExistence type="predicted"/>
<accession>A0AAN4ZFY1</accession>
<dbReference type="AlphaFoldDB" id="A0AAN4ZFY1"/>
<dbReference type="EMBL" id="BTRK01000002">
    <property type="protein sequence ID" value="GMR36270.1"/>
    <property type="molecule type" value="Genomic_DNA"/>
</dbReference>
<evidence type="ECO:0000313" key="3">
    <source>
        <dbReference type="Proteomes" id="UP001328107"/>
    </source>
</evidence>
<feature type="non-terminal residue" evidence="2">
    <location>
        <position position="1"/>
    </location>
</feature>
<name>A0AAN4ZFY1_9BILA</name>
<gene>
    <name evidence="2" type="ORF">PMAYCL1PPCAC_06465</name>
</gene>
<comment type="caution">
    <text evidence="2">The sequence shown here is derived from an EMBL/GenBank/DDBJ whole genome shotgun (WGS) entry which is preliminary data.</text>
</comment>
<feature type="region of interest" description="Disordered" evidence="1">
    <location>
        <begin position="33"/>
        <end position="63"/>
    </location>
</feature>